<feature type="transmembrane region" description="Helical" evidence="7">
    <location>
        <begin position="100"/>
        <end position="123"/>
    </location>
</feature>
<feature type="transmembrane region" description="Helical" evidence="7">
    <location>
        <begin position="295"/>
        <end position="313"/>
    </location>
</feature>
<dbReference type="PROSITE" id="PS50850">
    <property type="entry name" value="MFS"/>
    <property type="match status" value="1"/>
</dbReference>
<name>A0A1M4UKQ9_9ACTN</name>
<dbReference type="InterPro" id="IPR010290">
    <property type="entry name" value="TM_effector"/>
</dbReference>
<dbReference type="PANTHER" id="PTHR23513:SF11">
    <property type="entry name" value="STAPHYLOFERRIN A TRANSPORTER"/>
    <property type="match status" value="1"/>
</dbReference>
<keyword evidence="6 7" id="KW-0472">Membrane</keyword>
<reference evidence="10" key="1">
    <citation type="submission" date="2016-11" db="EMBL/GenBank/DDBJ databases">
        <authorList>
            <person name="Varghese N."/>
            <person name="Submissions S."/>
        </authorList>
    </citation>
    <scope>NUCLEOTIDE SEQUENCE [LARGE SCALE GENOMIC DNA]</scope>
    <source>
        <strain evidence="10">DSM 19514</strain>
    </source>
</reference>
<feature type="transmembrane region" description="Helical" evidence="7">
    <location>
        <begin position="382"/>
        <end position="404"/>
    </location>
</feature>
<evidence type="ECO:0000256" key="4">
    <source>
        <dbReference type="ARBA" id="ARBA00022692"/>
    </source>
</evidence>
<dbReference type="GO" id="GO:0022857">
    <property type="term" value="F:transmembrane transporter activity"/>
    <property type="evidence" value="ECO:0007669"/>
    <property type="project" value="InterPro"/>
</dbReference>
<evidence type="ECO:0000256" key="3">
    <source>
        <dbReference type="ARBA" id="ARBA00022475"/>
    </source>
</evidence>
<feature type="transmembrane region" description="Helical" evidence="7">
    <location>
        <begin position="319"/>
        <end position="340"/>
    </location>
</feature>
<dbReference type="InterPro" id="IPR020846">
    <property type="entry name" value="MFS_dom"/>
</dbReference>
<feature type="transmembrane region" description="Helical" evidence="7">
    <location>
        <begin position="167"/>
        <end position="199"/>
    </location>
</feature>
<evidence type="ECO:0000313" key="9">
    <source>
        <dbReference type="EMBL" id="SHE57264.1"/>
    </source>
</evidence>
<accession>A0A1M4UKQ9</accession>
<feature type="domain" description="Major facilitator superfamily (MFS) profile" evidence="8">
    <location>
        <begin position="16"/>
        <end position="407"/>
    </location>
</feature>
<keyword evidence="3" id="KW-1003">Cell membrane</keyword>
<dbReference type="SUPFAM" id="SSF103473">
    <property type="entry name" value="MFS general substrate transporter"/>
    <property type="match status" value="1"/>
</dbReference>
<dbReference type="EMBL" id="FQUL01000011">
    <property type="protein sequence ID" value="SHE57264.1"/>
    <property type="molecule type" value="Genomic_DNA"/>
</dbReference>
<sequence length="426" mass="45118">MEVARSRLGISKTFSSLAIRNFRLYLFGQIVSTTGTWMQSVAMAWLVLRLTGSGVDLGLVTAVQFLPVLVLGGFAGTLVDRFDKRKILIVTQSLFASQAALLYILVTLGVIRVWMVFALSLYFGLVNAVDPTARQSFVQQMTGPDNLQNAVSLNSVTFNVSRAFGPALAGVVIASVGVGPAFGLNALSYLAVIVALMMMRRSEFFPFPKGSKAKGQFREGLGYVKRSPILLLTLLGVMVVGTFAYNFNVSLPLLAKFTFHGGPETLGLMSSFIGAGAVVGGLWVASTSQVTLKKLAKIGTFFAVALTLSSIMPSLKVTLLFLAVMGAFSIAFMSLANSLLQLNSPTEMRGRVMALYSVGFLGSTPIGSPITGYVAQHLGPRVALLMGASSVALVALLLGAYIYVERRPKSKINSGGDVASAVAPSA</sequence>
<keyword evidence="2" id="KW-0813">Transport</keyword>
<evidence type="ECO:0000259" key="8">
    <source>
        <dbReference type="PROSITE" id="PS50850"/>
    </source>
</evidence>
<keyword evidence="4 7" id="KW-0812">Transmembrane</keyword>
<keyword evidence="10" id="KW-1185">Reference proteome</keyword>
<evidence type="ECO:0000256" key="5">
    <source>
        <dbReference type="ARBA" id="ARBA00022989"/>
    </source>
</evidence>
<evidence type="ECO:0000256" key="6">
    <source>
        <dbReference type="ARBA" id="ARBA00023136"/>
    </source>
</evidence>
<evidence type="ECO:0000256" key="7">
    <source>
        <dbReference type="SAM" id="Phobius"/>
    </source>
</evidence>
<dbReference type="Pfam" id="PF05977">
    <property type="entry name" value="MFS_3"/>
    <property type="match status" value="1"/>
</dbReference>
<gene>
    <name evidence="9" type="ORF">SAMN02745225_01004</name>
</gene>
<feature type="transmembrane region" description="Helical" evidence="7">
    <location>
        <begin position="228"/>
        <end position="245"/>
    </location>
</feature>
<dbReference type="GO" id="GO:0005886">
    <property type="term" value="C:plasma membrane"/>
    <property type="evidence" value="ECO:0007669"/>
    <property type="project" value="UniProtKB-SubCell"/>
</dbReference>
<dbReference type="PANTHER" id="PTHR23513">
    <property type="entry name" value="INTEGRAL MEMBRANE EFFLUX PROTEIN-RELATED"/>
    <property type="match status" value="1"/>
</dbReference>
<feature type="transmembrane region" description="Helical" evidence="7">
    <location>
        <begin position="24"/>
        <end position="47"/>
    </location>
</feature>
<organism evidence="9 10">
    <name type="scientific">Ferrithrix thermotolerans DSM 19514</name>
    <dbReference type="NCBI Taxonomy" id="1121881"/>
    <lineage>
        <taxon>Bacteria</taxon>
        <taxon>Bacillati</taxon>
        <taxon>Actinomycetota</taxon>
        <taxon>Acidimicrobiia</taxon>
        <taxon>Acidimicrobiales</taxon>
        <taxon>Acidimicrobiaceae</taxon>
        <taxon>Ferrithrix</taxon>
    </lineage>
</organism>
<feature type="transmembrane region" description="Helical" evidence="7">
    <location>
        <begin position="265"/>
        <end position="283"/>
    </location>
</feature>
<evidence type="ECO:0000256" key="2">
    <source>
        <dbReference type="ARBA" id="ARBA00022448"/>
    </source>
</evidence>
<dbReference type="RefSeq" id="WP_072789484.1">
    <property type="nucleotide sequence ID" value="NZ_FQUL01000011.1"/>
</dbReference>
<dbReference type="CDD" id="cd06173">
    <property type="entry name" value="MFS_MefA_like"/>
    <property type="match status" value="1"/>
</dbReference>
<proteinExistence type="predicted"/>
<feature type="transmembrane region" description="Helical" evidence="7">
    <location>
        <begin position="352"/>
        <end position="376"/>
    </location>
</feature>
<comment type="subcellular location">
    <subcellularLocation>
        <location evidence="1">Cell membrane</location>
        <topology evidence="1">Multi-pass membrane protein</topology>
    </subcellularLocation>
</comment>
<protein>
    <submittedName>
        <fullName evidence="9">Predicted arabinose efflux permease, MFS family</fullName>
    </submittedName>
</protein>
<keyword evidence="5 7" id="KW-1133">Transmembrane helix</keyword>
<evidence type="ECO:0000256" key="1">
    <source>
        <dbReference type="ARBA" id="ARBA00004651"/>
    </source>
</evidence>
<dbReference type="OrthoDB" id="9775268at2"/>
<dbReference type="Proteomes" id="UP000184295">
    <property type="component" value="Unassembled WGS sequence"/>
</dbReference>
<feature type="transmembrane region" description="Helical" evidence="7">
    <location>
        <begin position="59"/>
        <end position="79"/>
    </location>
</feature>
<dbReference type="InterPro" id="IPR036259">
    <property type="entry name" value="MFS_trans_sf"/>
</dbReference>
<evidence type="ECO:0000313" key="10">
    <source>
        <dbReference type="Proteomes" id="UP000184295"/>
    </source>
</evidence>
<dbReference type="Gene3D" id="1.20.1250.20">
    <property type="entry name" value="MFS general substrate transporter like domains"/>
    <property type="match status" value="1"/>
</dbReference>
<dbReference type="AlphaFoldDB" id="A0A1M4UKQ9"/>